<dbReference type="InterPro" id="IPR025996">
    <property type="entry name" value="MT1864/Rv1816-like_C"/>
</dbReference>
<keyword evidence="1" id="KW-0805">Transcription regulation</keyword>
<dbReference type="EMBL" id="JACSQF010000011">
    <property type="protein sequence ID" value="MBD7981354.1"/>
    <property type="molecule type" value="Genomic_DNA"/>
</dbReference>
<evidence type="ECO:0000256" key="1">
    <source>
        <dbReference type="ARBA" id="ARBA00023015"/>
    </source>
</evidence>
<dbReference type="SUPFAM" id="SSF46689">
    <property type="entry name" value="Homeodomain-like"/>
    <property type="match status" value="1"/>
</dbReference>
<feature type="domain" description="HTH tetR-type" evidence="5">
    <location>
        <begin position="9"/>
        <end position="69"/>
    </location>
</feature>
<reference evidence="6 7" key="1">
    <citation type="submission" date="2020-08" db="EMBL/GenBank/DDBJ databases">
        <title>A Genomic Blueprint of the Chicken Gut Microbiome.</title>
        <authorList>
            <person name="Gilroy R."/>
            <person name="Ravi A."/>
            <person name="Getino M."/>
            <person name="Pursley I."/>
            <person name="Horton D.L."/>
            <person name="Alikhan N.-F."/>
            <person name="Baker D."/>
            <person name="Gharbi K."/>
            <person name="Hall N."/>
            <person name="Watson M."/>
            <person name="Adriaenssens E.M."/>
            <person name="Foster-Nyarko E."/>
            <person name="Jarju S."/>
            <person name="Secka A."/>
            <person name="Antonio M."/>
            <person name="Oren A."/>
            <person name="Chaudhuri R."/>
            <person name="La Ragione R.M."/>
            <person name="Hildebrand F."/>
            <person name="Pallen M.J."/>
        </authorList>
    </citation>
    <scope>NUCLEOTIDE SEQUENCE [LARGE SCALE GENOMIC DNA]</scope>
    <source>
        <strain evidence="6 7">Sa2CUA9</strain>
    </source>
</reference>
<organism evidence="6 7">
    <name type="scientific">Oerskovia merdavium</name>
    <dbReference type="NCBI Taxonomy" id="2762227"/>
    <lineage>
        <taxon>Bacteria</taxon>
        <taxon>Bacillati</taxon>
        <taxon>Actinomycetota</taxon>
        <taxon>Actinomycetes</taxon>
        <taxon>Micrococcales</taxon>
        <taxon>Cellulomonadaceae</taxon>
        <taxon>Oerskovia</taxon>
    </lineage>
</organism>
<evidence type="ECO:0000256" key="2">
    <source>
        <dbReference type="ARBA" id="ARBA00023125"/>
    </source>
</evidence>
<dbReference type="InterPro" id="IPR001647">
    <property type="entry name" value="HTH_TetR"/>
</dbReference>
<gene>
    <name evidence="6" type="ORF">H9641_11605</name>
</gene>
<dbReference type="PRINTS" id="PR00455">
    <property type="entry name" value="HTHTETR"/>
</dbReference>
<evidence type="ECO:0000256" key="4">
    <source>
        <dbReference type="PROSITE-ProRule" id="PRU00335"/>
    </source>
</evidence>
<dbReference type="RefSeq" id="WP_191803911.1">
    <property type="nucleotide sequence ID" value="NZ_JACSQF010000011.1"/>
</dbReference>
<keyword evidence="2 4" id="KW-0238">DNA-binding</keyword>
<dbReference type="InterPro" id="IPR009057">
    <property type="entry name" value="Homeodomain-like_sf"/>
</dbReference>
<proteinExistence type="predicted"/>
<dbReference type="PANTHER" id="PTHR30055:SF209">
    <property type="entry name" value="POSSIBLE TRANSCRIPTIONAL REGULATORY PROTEIN (PROBABLY TETR-FAMILY)"/>
    <property type="match status" value="1"/>
</dbReference>
<evidence type="ECO:0000256" key="3">
    <source>
        <dbReference type="ARBA" id="ARBA00023163"/>
    </source>
</evidence>
<protein>
    <submittedName>
        <fullName evidence="6">TetR/AcrR family transcriptional regulator</fullName>
    </submittedName>
</protein>
<dbReference type="Gene3D" id="1.10.357.10">
    <property type="entry name" value="Tetracycline Repressor, domain 2"/>
    <property type="match status" value="1"/>
</dbReference>
<dbReference type="Pfam" id="PF00440">
    <property type="entry name" value="TetR_N"/>
    <property type="match status" value="1"/>
</dbReference>
<feature type="DNA-binding region" description="H-T-H motif" evidence="4">
    <location>
        <begin position="32"/>
        <end position="51"/>
    </location>
</feature>
<dbReference type="Gene3D" id="1.10.10.60">
    <property type="entry name" value="Homeodomain-like"/>
    <property type="match status" value="1"/>
</dbReference>
<sequence length="214" mass="22054">MARPRLHDDSLRAALLDVASQQISEHGESAVTVRGVAQAAGTSASAVYALFGSREDLVAAVSVEGFRRFAEHLSFAPRTGSPADDLLALGLAYRTSALADPHFYRVMFERSVPPETGAVPAVAEPTFDVLRRAVGRVLASADSDAAGAPPASSGLAAAAEEASLALWGLVHGLVSLEIGRLLPGGAEAAARRYERAILAVGPPLLRAAPTLAAP</sequence>
<dbReference type="PROSITE" id="PS50977">
    <property type="entry name" value="HTH_TETR_2"/>
    <property type="match status" value="1"/>
</dbReference>
<dbReference type="Pfam" id="PF13305">
    <property type="entry name" value="TetR_C_33"/>
    <property type="match status" value="1"/>
</dbReference>
<dbReference type="SUPFAM" id="SSF48498">
    <property type="entry name" value="Tetracyclin repressor-like, C-terminal domain"/>
    <property type="match status" value="1"/>
</dbReference>
<evidence type="ECO:0000313" key="7">
    <source>
        <dbReference type="Proteomes" id="UP000655570"/>
    </source>
</evidence>
<name>A0ABR8U017_9CELL</name>
<dbReference type="InterPro" id="IPR050109">
    <property type="entry name" value="HTH-type_TetR-like_transc_reg"/>
</dbReference>
<dbReference type="PANTHER" id="PTHR30055">
    <property type="entry name" value="HTH-TYPE TRANSCRIPTIONAL REGULATOR RUTR"/>
    <property type="match status" value="1"/>
</dbReference>
<dbReference type="Proteomes" id="UP000655570">
    <property type="component" value="Unassembled WGS sequence"/>
</dbReference>
<accession>A0ABR8U017</accession>
<keyword evidence="7" id="KW-1185">Reference proteome</keyword>
<keyword evidence="3" id="KW-0804">Transcription</keyword>
<dbReference type="InterPro" id="IPR036271">
    <property type="entry name" value="Tet_transcr_reg_TetR-rel_C_sf"/>
</dbReference>
<evidence type="ECO:0000313" key="6">
    <source>
        <dbReference type="EMBL" id="MBD7981354.1"/>
    </source>
</evidence>
<evidence type="ECO:0000259" key="5">
    <source>
        <dbReference type="PROSITE" id="PS50977"/>
    </source>
</evidence>
<comment type="caution">
    <text evidence="6">The sequence shown here is derived from an EMBL/GenBank/DDBJ whole genome shotgun (WGS) entry which is preliminary data.</text>
</comment>